<comment type="caution">
    <text evidence="4">The sequence shown here is derived from an EMBL/GenBank/DDBJ whole genome shotgun (WGS) entry which is preliminary data.</text>
</comment>
<evidence type="ECO:0000259" key="2">
    <source>
        <dbReference type="Pfam" id="PF12937"/>
    </source>
</evidence>
<protein>
    <recommendedName>
        <fullName evidence="6">F-box domain-containing protein</fullName>
    </recommendedName>
</protein>
<dbReference type="CDD" id="cd22159">
    <property type="entry name" value="F-box_AtTIR1-like"/>
    <property type="match status" value="1"/>
</dbReference>
<accession>A0ABD3GFJ5</accession>
<dbReference type="Pfam" id="PF12937">
    <property type="entry name" value="F-box-like"/>
    <property type="match status" value="1"/>
</dbReference>
<dbReference type="InterPro" id="IPR057207">
    <property type="entry name" value="FBXL15_LRR"/>
</dbReference>
<evidence type="ECO:0000259" key="3">
    <source>
        <dbReference type="Pfam" id="PF25372"/>
    </source>
</evidence>
<sequence>MCNTALKATHTGRHSDEAAAAGSSLFVSSQVLVVPKDSSIFGAEHGFVMEVAPATALLHQAGAADWYLGSSTYGLQRQHQEFNDPEDMPQRAVWIGEENFFLGDKYNNLNVNNNIICSKNDEESVPCRFLEFVNRNKKSARRRLSGNISNSTGCQKPMEDLINLLPDECLYEIFRSLPRARDRCAVAAVCRRWLLLQATLPRSCLKASAGNVSPQSGPASSLQAESGSRCSVEEGEERVERQPQWAIGDLTRKLEGRRATDIRLACIAVGTAGRGGLGELVIKGGHGVPVFKSVSDVGLTAIGVSCGALRRLSLWHCLNAGDEGLVAIGRGCRLLEKLHLLKCPEIGDAGLKAVAEGCPLLSNVSIDSCKKIGNEGLKSVGRSSSSLVSLSISNCDVGNEGIVAVVSGCRKLKKMKLEKVNINDAGLEQSPCLQELRSLCISACQGLSDTALQVIGESCKQLRVFSLLNCEAASDVGLKEVTKSCLALENLHVEGCSGITHLGLKAALANRGGELKSLRLNNCSGVRDKGLTSSDFLLTCNALKSLSITNCIGVGSGCLGMVGRSCPSLEELDLSGLTGVSDRGLKALMQQGVGMQLRKLNLSGCVKVSDIGVCAVARQCKSKLRSLILDGCTRVTDRSLKVLATECQGIEDLDISKCAVTDEGVEVILAENGKWLKSLSLAGCKLITDKSLYAIGNGVCSDSFWALNVKQCPGLSREVLDDFETRFFSVLLCRSC</sequence>
<dbReference type="InterPro" id="IPR050648">
    <property type="entry name" value="F-box_LRR-repeat"/>
</dbReference>
<dbReference type="InterPro" id="IPR036047">
    <property type="entry name" value="F-box-like_dom_sf"/>
</dbReference>
<dbReference type="EMBL" id="JBJQOH010000008">
    <property type="protein sequence ID" value="KAL3677204.1"/>
    <property type="molecule type" value="Genomic_DNA"/>
</dbReference>
<evidence type="ECO:0008006" key="6">
    <source>
        <dbReference type="Google" id="ProtNLM"/>
    </source>
</evidence>
<dbReference type="InterPro" id="IPR032675">
    <property type="entry name" value="LRR_dom_sf"/>
</dbReference>
<dbReference type="PANTHER" id="PTHR13382:SF21">
    <property type="entry name" value="OS12G0601000 PROTEIN"/>
    <property type="match status" value="1"/>
</dbReference>
<gene>
    <name evidence="4" type="ORF">R1sor_027152</name>
</gene>
<organism evidence="4 5">
    <name type="scientific">Riccia sorocarpa</name>
    <dbReference type="NCBI Taxonomy" id="122646"/>
    <lineage>
        <taxon>Eukaryota</taxon>
        <taxon>Viridiplantae</taxon>
        <taxon>Streptophyta</taxon>
        <taxon>Embryophyta</taxon>
        <taxon>Marchantiophyta</taxon>
        <taxon>Marchantiopsida</taxon>
        <taxon>Marchantiidae</taxon>
        <taxon>Marchantiales</taxon>
        <taxon>Ricciaceae</taxon>
        <taxon>Riccia</taxon>
    </lineage>
</organism>
<keyword evidence="1" id="KW-0833">Ubl conjugation pathway</keyword>
<dbReference type="Gene3D" id="3.80.10.10">
    <property type="entry name" value="Ribonuclease Inhibitor"/>
    <property type="match status" value="3"/>
</dbReference>
<dbReference type="Proteomes" id="UP001633002">
    <property type="component" value="Unassembled WGS sequence"/>
</dbReference>
<feature type="domain" description="F-box/LRR-repeat protein 15-like leucin rich repeat" evidence="3">
    <location>
        <begin position="564"/>
        <end position="730"/>
    </location>
</feature>
<evidence type="ECO:0000313" key="4">
    <source>
        <dbReference type="EMBL" id="KAL3677204.1"/>
    </source>
</evidence>
<dbReference type="PANTHER" id="PTHR13382">
    <property type="entry name" value="MITOCHONDRIAL ATP SYNTHASE COUPLING FACTOR B"/>
    <property type="match status" value="1"/>
</dbReference>
<feature type="domain" description="F-box/LRR-repeat protein 15-like leucin rich repeat" evidence="3">
    <location>
        <begin position="305"/>
        <end position="454"/>
    </location>
</feature>
<dbReference type="SUPFAM" id="SSF81383">
    <property type="entry name" value="F-box domain"/>
    <property type="match status" value="1"/>
</dbReference>
<dbReference type="Gene3D" id="1.20.1280.50">
    <property type="match status" value="1"/>
</dbReference>
<evidence type="ECO:0000313" key="5">
    <source>
        <dbReference type="Proteomes" id="UP001633002"/>
    </source>
</evidence>
<proteinExistence type="predicted"/>
<feature type="domain" description="F-box" evidence="2">
    <location>
        <begin position="162"/>
        <end position="193"/>
    </location>
</feature>
<dbReference type="SMART" id="SM00367">
    <property type="entry name" value="LRR_CC"/>
    <property type="match status" value="13"/>
</dbReference>
<reference evidence="4 5" key="1">
    <citation type="submission" date="2024-09" db="EMBL/GenBank/DDBJ databases">
        <title>Chromosome-scale assembly of Riccia sorocarpa.</title>
        <authorList>
            <person name="Paukszto L."/>
        </authorList>
    </citation>
    <scope>NUCLEOTIDE SEQUENCE [LARGE SCALE GENOMIC DNA]</scope>
    <source>
        <strain evidence="4">LP-2024</strain>
        <tissue evidence="4">Aerial parts of the thallus</tissue>
    </source>
</reference>
<name>A0ABD3GFJ5_9MARC</name>
<evidence type="ECO:0000256" key="1">
    <source>
        <dbReference type="ARBA" id="ARBA00022786"/>
    </source>
</evidence>
<dbReference type="InterPro" id="IPR006553">
    <property type="entry name" value="Leu-rich_rpt_Cys-con_subtyp"/>
</dbReference>
<dbReference type="AlphaFoldDB" id="A0ABD3GFJ5"/>
<dbReference type="InterPro" id="IPR001810">
    <property type="entry name" value="F-box_dom"/>
</dbReference>
<dbReference type="Pfam" id="PF25372">
    <property type="entry name" value="DUF7885"/>
    <property type="match status" value="2"/>
</dbReference>
<keyword evidence="5" id="KW-1185">Reference proteome</keyword>
<dbReference type="SUPFAM" id="SSF52058">
    <property type="entry name" value="L domain-like"/>
    <property type="match status" value="1"/>
</dbReference>